<accession>A0A5N4D6X5</accession>
<evidence type="ECO:0000313" key="2">
    <source>
        <dbReference type="EMBL" id="KAB1266842.1"/>
    </source>
</evidence>
<protein>
    <submittedName>
        <fullName evidence="2">Uncharacterized protein</fullName>
    </submittedName>
</protein>
<evidence type="ECO:0000256" key="1">
    <source>
        <dbReference type="SAM" id="MobiDB-lite"/>
    </source>
</evidence>
<gene>
    <name evidence="2" type="ORF">Cadr_000018046</name>
</gene>
<dbReference type="Proteomes" id="UP000299084">
    <property type="component" value="Unassembled WGS sequence"/>
</dbReference>
<keyword evidence="3" id="KW-1185">Reference proteome</keyword>
<comment type="caution">
    <text evidence="2">The sequence shown here is derived from an EMBL/GenBank/DDBJ whole genome shotgun (WGS) entry which is preliminary data.</text>
</comment>
<name>A0A5N4D6X5_CAMDR</name>
<evidence type="ECO:0000313" key="3">
    <source>
        <dbReference type="Proteomes" id="UP000299084"/>
    </source>
</evidence>
<organism evidence="2 3">
    <name type="scientific">Camelus dromedarius</name>
    <name type="common">Dromedary</name>
    <name type="synonym">Arabian camel</name>
    <dbReference type="NCBI Taxonomy" id="9838"/>
    <lineage>
        <taxon>Eukaryota</taxon>
        <taxon>Metazoa</taxon>
        <taxon>Chordata</taxon>
        <taxon>Craniata</taxon>
        <taxon>Vertebrata</taxon>
        <taxon>Euteleostomi</taxon>
        <taxon>Mammalia</taxon>
        <taxon>Eutheria</taxon>
        <taxon>Laurasiatheria</taxon>
        <taxon>Artiodactyla</taxon>
        <taxon>Tylopoda</taxon>
        <taxon>Camelidae</taxon>
        <taxon>Camelus</taxon>
    </lineage>
</organism>
<dbReference type="AlphaFoldDB" id="A0A5N4D6X5"/>
<reference evidence="2 3" key="1">
    <citation type="journal article" date="2019" name="Mol. Ecol. Resour.">
        <title>Improving Illumina assemblies with Hi-C and long reads: an example with the North African dromedary.</title>
        <authorList>
            <person name="Elbers J.P."/>
            <person name="Rogers M.F."/>
            <person name="Perelman P.L."/>
            <person name="Proskuryakova A.A."/>
            <person name="Serdyukova N.A."/>
            <person name="Johnson W.E."/>
            <person name="Horin P."/>
            <person name="Corander J."/>
            <person name="Murphy D."/>
            <person name="Burger P.A."/>
        </authorList>
    </citation>
    <scope>NUCLEOTIDE SEQUENCE [LARGE SCALE GENOMIC DNA]</scope>
    <source>
        <strain evidence="2">Drom800</strain>
        <tissue evidence="2">Blood</tissue>
    </source>
</reference>
<feature type="region of interest" description="Disordered" evidence="1">
    <location>
        <begin position="1"/>
        <end position="25"/>
    </location>
</feature>
<proteinExistence type="predicted"/>
<sequence length="105" mass="11618">MTAEGHATQPSKSMTRLGVRSPWSLDLAPDTKNPRLLCSRQSMLPGEHLRETWRAGQDLPRVRHGIMGTWAEVQLRKVRVDGQGAGVRGTQLPGVSTQARGCRNY</sequence>
<dbReference type="EMBL" id="JWIN03000015">
    <property type="protein sequence ID" value="KAB1266842.1"/>
    <property type="molecule type" value="Genomic_DNA"/>
</dbReference>